<evidence type="ECO:0000313" key="3">
    <source>
        <dbReference type="EMBL" id="KAF1918052.1"/>
    </source>
</evidence>
<feature type="coiled-coil region" evidence="1">
    <location>
        <begin position="209"/>
        <end position="236"/>
    </location>
</feature>
<proteinExistence type="predicted"/>
<feature type="transmembrane region" description="Helical" evidence="2">
    <location>
        <begin position="166"/>
        <end position="187"/>
    </location>
</feature>
<sequence length="384" mass="43341">MAHQIIQHVLQNNVFWGLAITTLLGVPQLAEYVKPKTPPACFTEQPCTNTGEMGTIVAQIQPEPIIKNITITEFVGTSTAFDIVTSTVTTHSMSTVTESFTLYAKPSIDTVTSIITVDLVSTVTEPFTVHADPETHTATSIQTSTVTATETVFSDAASRPKFDLSWLEWGLIGLTAAFIAGALVHLFKVTRQPWYISLIEDSNTATQERNVAICERQGLEREIAELKRMNESKEANLLKAYQSERDNLQATIVKQHTRWERFAKTVEELDGIKVKEGWFDHENMLKPVVDTFKQQRKEDSYQKHWAKARELNEKLTVANERIEYLQRRDNALGNTIRECGEDVDVGIRNEMYRLQEKVEADTDEIRSLKAQLRVAKGFTGFSSK</sequence>
<evidence type="ECO:0000313" key="4">
    <source>
        <dbReference type="Proteomes" id="UP000800096"/>
    </source>
</evidence>
<keyword evidence="4" id="KW-1185">Reference proteome</keyword>
<dbReference type="AlphaFoldDB" id="A0A6A5QRQ0"/>
<evidence type="ECO:0000256" key="1">
    <source>
        <dbReference type="SAM" id="Coils"/>
    </source>
</evidence>
<accession>A0A6A5QRQ0</accession>
<keyword evidence="2" id="KW-1133">Transmembrane helix</keyword>
<name>A0A6A5QRQ0_AMPQU</name>
<gene>
    <name evidence="3" type="ORF">BDU57DRAFT_528537</name>
</gene>
<dbReference type="EMBL" id="ML979134">
    <property type="protein sequence ID" value="KAF1918052.1"/>
    <property type="molecule type" value="Genomic_DNA"/>
</dbReference>
<keyword evidence="2" id="KW-0812">Transmembrane</keyword>
<dbReference type="Proteomes" id="UP000800096">
    <property type="component" value="Unassembled WGS sequence"/>
</dbReference>
<evidence type="ECO:0000256" key="2">
    <source>
        <dbReference type="SAM" id="Phobius"/>
    </source>
</evidence>
<reference evidence="3" key="1">
    <citation type="journal article" date="2020" name="Stud. Mycol.">
        <title>101 Dothideomycetes genomes: a test case for predicting lifestyles and emergence of pathogens.</title>
        <authorList>
            <person name="Haridas S."/>
            <person name="Albert R."/>
            <person name="Binder M."/>
            <person name="Bloem J."/>
            <person name="Labutti K."/>
            <person name="Salamov A."/>
            <person name="Andreopoulos B."/>
            <person name="Baker S."/>
            <person name="Barry K."/>
            <person name="Bills G."/>
            <person name="Bluhm B."/>
            <person name="Cannon C."/>
            <person name="Castanera R."/>
            <person name="Culley D."/>
            <person name="Daum C."/>
            <person name="Ezra D."/>
            <person name="Gonzalez J."/>
            <person name="Henrissat B."/>
            <person name="Kuo A."/>
            <person name="Liang C."/>
            <person name="Lipzen A."/>
            <person name="Lutzoni F."/>
            <person name="Magnuson J."/>
            <person name="Mondo S."/>
            <person name="Nolan M."/>
            <person name="Ohm R."/>
            <person name="Pangilinan J."/>
            <person name="Park H.-J."/>
            <person name="Ramirez L."/>
            <person name="Alfaro M."/>
            <person name="Sun H."/>
            <person name="Tritt A."/>
            <person name="Yoshinaga Y."/>
            <person name="Zwiers L.-H."/>
            <person name="Turgeon B."/>
            <person name="Goodwin S."/>
            <person name="Spatafora J."/>
            <person name="Crous P."/>
            <person name="Grigoriev I."/>
        </authorList>
    </citation>
    <scope>NUCLEOTIDE SEQUENCE</scope>
    <source>
        <strain evidence="3">HMLAC05119</strain>
    </source>
</reference>
<feature type="coiled-coil region" evidence="1">
    <location>
        <begin position="308"/>
        <end position="371"/>
    </location>
</feature>
<keyword evidence="1" id="KW-0175">Coiled coil</keyword>
<keyword evidence="2" id="KW-0472">Membrane</keyword>
<organism evidence="3 4">
    <name type="scientific">Ampelomyces quisqualis</name>
    <name type="common">Powdery mildew agent</name>
    <dbReference type="NCBI Taxonomy" id="50730"/>
    <lineage>
        <taxon>Eukaryota</taxon>
        <taxon>Fungi</taxon>
        <taxon>Dikarya</taxon>
        <taxon>Ascomycota</taxon>
        <taxon>Pezizomycotina</taxon>
        <taxon>Dothideomycetes</taxon>
        <taxon>Pleosporomycetidae</taxon>
        <taxon>Pleosporales</taxon>
        <taxon>Pleosporineae</taxon>
        <taxon>Phaeosphaeriaceae</taxon>
        <taxon>Ampelomyces</taxon>
    </lineage>
</organism>
<protein>
    <submittedName>
        <fullName evidence="3">Uncharacterized protein</fullName>
    </submittedName>
</protein>